<reference evidence="3 4" key="1">
    <citation type="submission" date="2023-07" db="EMBL/GenBank/DDBJ databases">
        <title>Sequencing the genomes of 1000 actinobacteria strains.</title>
        <authorList>
            <person name="Klenk H.-P."/>
        </authorList>
    </citation>
    <scope>NUCLEOTIDE SEQUENCE [LARGE SCALE GENOMIC DNA]</scope>
    <source>
        <strain evidence="3 4">DSM 22966</strain>
    </source>
</reference>
<feature type="domain" description="HNH nuclease" evidence="2">
    <location>
        <begin position="637"/>
        <end position="689"/>
    </location>
</feature>
<dbReference type="CDD" id="cd00085">
    <property type="entry name" value="HNHc"/>
    <property type="match status" value="1"/>
</dbReference>
<keyword evidence="3" id="KW-0282">Flagellum</keyword>
<keyword evidence="4" id="KW-1185">Reference proteome</keyword>
<keyword evidence="3" id="KW-0966">Cell projection</keyword>
<accession>A0ABU2B1N8</accession>
<feature type="compositionally biased region" description="Basic and acidic residues" evidence="1">
    <location>
        <begin position="119"/>
        <end position="131"/>
    </location>
</feature>
<proteinExistence type="predicted"/>
<keyword evidence="3" id="KW-0969">Cilium</keyword>
<feature type="compositionally biased region" description="Basic and acidic residues" evidence="1">
    <location>
        <begin position="407"/>
        <end position="418"/>
    </location>
</feature>
<dbReference type="SMART" id="SM00507">
    <property type="entry name" value="HNHc"/>
    <property type="match status" value="1"/>
</dbReference>
<dbReference type="RefSeq" id="WP_310171090.1">
    <property type="nucleotide sequence ID" value="NZ_BAABHE010000002.1"/>
</dbReference>
<feature type="region of interest" description="Disordered" evidence="1">
    <location>
        <begin position="119"/>
        <end position="153"/>
    </location>
</feature>
<protein>
    <submittedName>
        <fullName evidence="3">Flagellar hook-basal body complex protein FliE</fullName>
    </submittedName>
</protein>
<feature type="region of interest" description="Disordered" evidence="1">
    <location>
        <begin position="395"/>
        <end position="423"/>
    </location>
</feature>
<evidence type="ECO:0000313" key="3">
    <source>
        <dbReference type="EMBL" id="MDR7346284.1"/>
    </source>
</evidence>
<evidence type="ECO:0000313" key="4">
    <source>
        <dbReference type="Proteomes" id="UP001183794"/>
    </source>
</evidence>
<name>A0ABU2B1N8_9MICC</name>
<feature type="region of interest" description="Disordered" evidence="1">
    <location>
        <begin position="1"/>
        <end position="20"/>
    </location>
</feature>
<dbReference type="InterPro" id="IPR003615">
    <property type="entry name" value="HNH_nuc"/>
</dbReference>
<dbReference type="EMBL" id="JAVDYJ010000001">
    <property type="protein sequence ID" value="MDR7346284.1"/>
    <property type="molecule type" value="Genomic_DNA"/>
</dbReference>
<dbReference type="Proteomes" id="UP001183794">
    <property type="component" value="Unassembled WGS sequence"/>
</dbReference>
<comment type="caution">
    <text evidence="3">The sequence shown here is derived from an EMBL/GenBank/DDBJ whole genome shotgun (WGS) entry which is preliminary data.</text>
</comment>
<evidence type="ECO:0000259" key="2">
    <source>
        <dbReference type="SMART" id="SM00507"/>
    </source>
</evidence>
<gene>
    <name evidence="3" type="ORF">J2S62_000541</name>
</gene>
<evidence type="ECO:0000256" key="1">
    <source>
        <dbReference type="SAM" id="MobiDB-lite"/>
    </source>
</evidence>
<organism evidence="3 4">
    <name type="scientific">Enteractinococcus fodinae</name>
    <dbReference type="NCBI Taxonomy" id="684663"/>
    <lineage>
        <taxon>Bacteria</taxon>
        <taxon>Bacillati</taxon>
        <taxon>Actinomycetota</taxon>
        <taxon>Actinomycetes</taxon>
        <taxon>Micrococcales</taxon>
        <taxon>Micrococcaceae</taxon>
    </lineage>
</organism>
<sequence>MSEAAQPTAPSPPATDPAIPRSTNLVAETLVDDGASLNTGHPSADDQVVSLEDQLPVSQHISPVMIAAHTAIERQFGPQLATLTLAEIQALQTRLILQEKHLLTTSNPSELFSDMKPHEVSYDESAAKKTPPEPAGQAAGLSGHQAEEELRSCEEKLSPLEYAQIRQENSDLSGVVCVRATADLIKELRRSDSSVDIPGRSQGKTPLTAAVSFVASALKLTYSTVDKRLTAAAIMWPNMAYRRSHTTTPQLATHLEQGRIQFDAAIAARDKLTKIRQAVRRAGGDETAADDMVRHKERDFIRHALRNNSHTFGRYAKAQSDAVTNELIGPTRSLTNEQIKHEKGIFYDAPIGDSLHRLTVVVDEGELLQLTAIREFSTKLDSVISTLRAQAHNTCKHATEAASETSGTRHPEDEEVKSPRLTPDDIDYGIGKLFDGQTKAERWLNTLMDFASAALMLHKTYDPYATAEEQRRRDTALQRAAEHSEVLTDILGVADPPDKGDQLAVQHEGESAIDAEESRTEDVLSSYVPAGYQLLRPNLDLIVEISLRDLVELGPNTARPGTSSSKNTDTSELDKILDQLQQEERGLTVPRGSPGSVTIDYGLARQQACHQRIIPMILGSASQPLDVGRAQRSFSAAMRRALHVRDRGCVVPGCPRPSSWCEPHHLEEWARGGVTSIKNGVLLCRQHHSSVHKGFLQVHMESDGRASCSLPIHLDPSQTRYRNVYWTA</sequence>